<dbReference type="RefSeq" id="WP_163298700.1">
    <property type="nucleotide sequence ID" value="NZ_JAAGRR010000066.1"/>
</dbReference>
<dbReference type="Proteomes" id="UP000469346">
    <property type="component" value="Unassembled WGS sequence"/>
</dbReference>
<proteinExistence type="predicted"/>
<reference evidence="1 2" key="1">
    <citation type="submission" date="2020-02" db="EMBL/GenBank/DDBJ databases">
        <title>Comparative genomics of sulfur disproportionating microorganisms.</title>
        <authorList>
            <person name="Ward L.M."/>
            <person name="Bertran E."/>
            <person name="Johnston D.T."/>
        </authorList>
    </citation>
    <scope>NUCLEOTIDE SEQUENCE [LARGE SCALE GENOMIC DNA]</scope>
    <source>
        <strain evidence="1 2">DSM 100025</strain>
    </source>
</reference>
<evidence type="ECO:0000313" key="1">
    <source>
        <dbReference type="EMBL" id="NDY42562.1"/>
    </source>
</evidence>
<accession>A0A6N9TMQ4</accession>
<dbReference type="AlphaFoldDB" id="A0A6N9TMQ4"/>
<protein>
    <submittedName>
        <fullName evidence="1">Uncharacterized protein</fullName>
    </submittedName>
</protein>
<sequence>MLRHRDLLEFKDYLADGRWEEDFGFRTPDGQAEMLDLVETLFELCEVADEVLTRRLYKQMGGAVEAAGAAVSVEKKATDP</sequence>
<evidence type="ECO:0000313" key="2">
    <source>
        <dbReference type="Proteomes" id="UP000469346"/>
    </source>
</evidence>
<organism evidence="1 2">
    <name type="scientific">Dissulfurirhabdus thermomarina</name>
    <dbReference type="NCBI Taxonomy" id="1765737"/>
    <lineage>
        <taxon>Bacteria</taxon>
        <taxon>Deltaproteobacteria</taxon>
        <taxon>Dissulfurirhabdaceae</taxon>
        <taxon>Dissulfurirhabdus</taxon>
    </lineage>
</organism>
<comment type="caution">
    <text evidence="1">The sequence shown here is derived from an EMBL/GenBank/DDBJ whole genome shotgun (WGS) entry which is preliminary data.</text>
</comment>
<gene>
    <name evidence="1" type="ORF">G3N55_06865</name>
</gene>
<dbReference type="EMBL" id="JAAGRR010000066">
    <property type="protein sequence ID" value="NDY42562.1"/>
    <property type="molecule type" value="Genomic_DNA"/>
</dbReference>
<name>A0A6N9TMQ4_DISTH</name>
<keyword evidence="2" id="KW-1185">Reference proteome</keyword>